<dbReference type="OrthoDB" id="9799122at2"/>
<gene>
    <name evidence="2" type="ORF">FHX40_3746</name>
</gene>
<dbReference type="RefSeq" id="WP_142260791.1">
    <property type="nucleotide sequence ID" value="NZ_BMPV01000005.1"/>
</dbReference>
<evidence type="ECO:0000313" key="3">
    <source>
        <dbReference type="Proteomes" id="UP000319213"/>
    </source>
</evidence>
<dbReference type="InterPro" id="IPR001853">
    <property type="entry name" value="DSBA-like_thioredoxin_dom"/>
</dbReference>
<reference evidence="2 3" key="1">
    <citation type="submission" date="2019-06" db="EMBL/GenBank/DDBJ databases">
        <title>Sequencing the genomes of 1000 actinobacteria strains.</title>
        <authorList>
            <person name="Klenk H.-P."/>
        </authorList>
    </citation>
    <scope>NUCLEOTIDE SEQUENCE [LARGE SCALE GENOMIC DNA]</scope>
    <source>
        <strain evidence="2 3">DSM 43186</strain>
    </source>
</reference>
<keyword evidence="2" id="KW-0413">Isomerase</keyword>
<accession>A0A543J2E1</accession>
<dbReference type="PANTHER" id="PTHR13887">
    <property type="entry name" value="GLUTATHIONE S-TRANSFERASE KAPPA"/>
    <property type="match status" value="1"/>
</dbReference>
<feature type="domain" description="DSBA-like thioredoxin" evidence="1">
    <location>
        <begin position="3"/>
        <end position="204"/>
    </location>
</feature>
<comment type="caution">
    <text evidence="2">The sequence shown here is derived from an EMBL/GenBank/DDBJ whole genome shotgun (WGS) entry which is preliminary data.</text>
</comment>
<dbReference type="SUPFAM" id="SSF52833">
    <property type="entry name" value="Thioredoxin-like"/>
    <property type="match status" value="1"/>
</dbReference>
<evidence type="ECO:0000313" key="2">
    <source>
        <dbReference type="EMBL" id="TQM76994.1"/>
    </source>
</evidence>
<dbReference type="Proteomes" id="UP000319213">
    <property type="component" value="Unassembled WGS sequence"/>
</dbReference>
<dbReference type="EMBL" id="VFPQ01000001">
    <property type="protein sequence ID" value="TQM76994.1"/>
    <property type="molecule type" value="Genomic_DNA"/>
</dbReference>
<dbReference type="GO" id="GO:0016853">
    <property type="term" value="F:isomerase activity"/>
    <property type="evidence" value="ECO:0007669"/>
    <property type="project" value="UniProtKB-KW"/>
</dbReference>
<proteinExistence type="predicted"/>
<protein>
    <submittedName>
        <fullName evidence="2">Putative DsbA family dithiol-disulfide isomerase</fullName>
    </submittedName>
</protein>
<organism evidence="2 3">
    <name type="scientific">Thermopolyspora flexuosa</name>
    <dbReference type="NCBI Taxonomy" id="103836"/>
    <lineage>
        <taxon>Bacteria</taxon>
        <taxon>Bacillati</taxon>
        <taxon>Actinomycetota</taxon>
        <taxon>Actinomycetes</taxon>
        <taxon>Streptosporangiales</taxon>
        <taxon>Streptosporangiaceae</taxon>
        <taxon>Thermopolyspora</taxon>
    </lineage>
</organism>
<dbReference type="InterPro" id="IPR036249">
    <property type="entry name" value="Thioredoxin-like_sf"/>
</dbReference>
<keyword evidence="3" id="KW-1185">Reference proteome</keyword>
<dbReference type="Gene3D" id="3.40.30.10">
    <property type="entry name" value="Glutaredoxin"/>
    <property type="match status" value="1"/>
</dbReference>
<sequence>MLVEVWSDFVCPWCYIAGSRLRRALAEYERADEVEVEWRSFLLDPTHRRGVRKGVHEMLTEKTGASLDDVRAMTDRVRGLAAEEGLVYDVERAVVVNTVDAHRLYHLAKAHGVADQVHRRLMRAHFAEGELLDDIDTLVRLGAEAGVPEEEARRALTGDDHARDVKLDVRQARVYGIGGVPFFVLDRTYAVSGAQPVEVLLSALRTAHTAGDAAADAPAG</sequence>
<dbReference type="AlphaFoldDB" id="A0A543J2E1"/>
<dbReference type="GO" id="GO:0016491">
    <property type="term" value="F:oxidoreductase activity"/>
    <property type="evidence" value="ECO:0007669"/>
    <property type="project" value="InterPro"/>
</dbReference>
<dbReference type="Pfam" id="PF01323">
    <property type="entry name" value="DSBA"/>
    <property type="match status" value="1"/>
</dbReference>
<dbReference type="CDD" id="cd03024">
    <property type="entry name" value="DsbA_FrnE"/>
    <property type="match status" value="1"/>
</dbReference>
<dbReference type="PANTHER" id="PTHR13887:SF41">
    <property type="entry name" value="THIOREDOXIN SUPERFAMILY PROTEIN"/>
    <property type="match status" value="1"/>
</dbReference>
<evidence type="ECO:0000259" key="1">
    <source>
        <dbReference type="Pfam" id="PF01323"/>
    </source>
</evidence>
<name>A0A543J2E1_9ACTN</name>